<dbReference type="PANTHER" id="PTHR11008:SF32">
    <property type="entry name" value="CIRCADIAN CLOCK-CONTROLLED PROTEIN DAYWAKE-RELATED"/>
    <property type="match status" value="1"/>
</dbReference>
<gene>
    <name evidence="2" type="ORF">FF38_08983</name>
</gene>
<reference evidence="2 3" key="1">
    <citation type="journal article" date="2015" name="Nat. Commun.">
        <title>Lucilia cuprina genome unlocks parasitic fly biology to underpin future interventions.</title>
        <authorList>
            <person name="Anstead C.A."/>
            <person name="Korhonen P.K."/>
            <person name="Young N.D."/>
            <person name="Hall R.S."/>
            <person name="Jex A.R."/>
            <person name="Murali S.C."/>
            <person name="Hughes D.S."/>
            <person name="Lee S.F."/>
            <person name="Perry T."/>
            <person name="Stroehlein A.J."/>
            <person name="Ansell B.R."/>
            <person name="Breugelmans B."/>
            <person name="Hofmann A."/>
            <person name="Qu J."/>
            <person name="Dugan S."/>
            <person name="Lee S.L."/>
            <person name="Chao H."/>
            <person name="Dinh H."/>
            <person name="Han Y."/>
            <person name="Doddapaneni H.V."/>
            <person name="Worley K.C."/>
            <person name="Muzny D.M."/>
            <person name="Ioannidis P."/>
            <person name="Waterhouse R.M."/>
            <person name="Zdobnov E.M."/>
            <person name="James P.J."/>
            <person name="Bagnall N.H."/>
            <person name="Kotze A.C."/>
            <person name="Gibbs R.A."/>
            <person name="Richards S."/>
            <person name="Batterham P."/>
            <person name="Gasser R.B."/>
        </authorList>
    </citation>
    <scope>NUCLEOTIDE SEQUENCE [LARGE SCALE GENOMIC DNA]</scope>
    <source>
        <strain evidence="2 3">LS</strain>
        <tissue evidence="2">Full body</tissue>
    </source>
</reference>
<comment type="caution">
    <text evidence="2">The sequence shown here is derived from an EMBL/GenBank/DDBJ whole genome shotgun (WGS) entry which is preliminary data.</text>
</comment>
<dbReference type="OMA" id="HTYLNIT"/>
<dbReference type="InterPro" id="IPR010562">
    <property type="entry name" value="Haemolymph_juvenile_hormone-bd"/>
</dbReference>
<keyword evidence="1" id="KW-0732">Signal</keyword>
<dbReference type="Proteomes" id="UP000037069">
    <property type="component" value="Unassembled WGS sequence"/>
</dbReference>
<dbReference type="OrthoDB" id="8118208at2759"/>
<dbReference type="Pfam" id="PF06585">
    <property type="entry name" value="JHBP"/>
    <property type="match status" value="1"/>
</dbReference>
<dbReference type="SMART" id="SM00700">
    <property type="entry name" value="JHBP"/>
    <property type="match status" value="1"/>
</dbReference>
<proteinExistence type="predicted"/>
<dbReference type="EMBL" id="JRES01001286">
    <property type="protein sequence ID" value="KNC23926.1"/>
    <property type="molecule type" value="Genomic_DNA"/>
</dbReference>
<dbReference type="InterPro" id="IPR038606">
    <property type="entry name" value="To_sf"/>
</dbReference>
<sequence length="257" mass="29391">MLTTHNRQFILLATFIAVLIPLNKCFELPFLQSCTYEDEKCHIEQVNKFFEMYGNGIEELDIPTLSPMHLGDITIKGNNNDNFNLQLFMENVDLYKFPVVKCQSIKGFSKEGKAMRVVLKMFSPQLIIKAHCRVKGKLLLFNVAGDTDLNIDIKNVTTTMKARCSPFVKDGVTYYKAEEMKPKLDIGSLSTSFKNSTLFNGEEIFMETFADTINENWEVLRDEIEPHLNDAVARVSIGTLNKILATMPFDKYFKKSE</sequence>
<dbReference type="AlphaFoldDB" id="A0A0L0BV75"/>
<evidence type="ECO:0000313" key="2">
    <source>
        <dbReference type="EMBL" id="KNC23926.1"/>
    </source>
</evidence>
<dbReference type="PANTHER" id="PTHR11008">
    <property type="entry name" value="PROTEIN TAKEOUT-LIKE PROTEIN"/>
    <property type="match status" value="1"/>
</dbReference>
<evidence type="ECO:0000313" key="3">
    <source>
        <dbReference type="Proteomes" id="UP000037069"/>
    </source>
</evidence>
<dbReference type="GO" id="GO:0005615">
    <property type="term" value="C:extracellular space"/>
    <property type="evidence" value="ECO:0007669"/>
    <property type="project" value="TreeGrafter"/>
</dbReference>
<protein>
    <submittedName>
        <fullName evidence="2">Circadian clock-controlled protein</fullName>
    </submittedName>
</protein>
<feature type="signal peptide" evidence="1">
    <location>
        <begin position="1"/>
        <end position="25"/>
    </location>
</feature>
<feature type="chain" id="PRO_5005535125" evidence="1">
    <location>
        <begin position="26"/>
        <end position="257"/>
    </location>
</feature>
<keyword evidence="3" id="KW-1185">Reference proteome</keyword>
<organism evidence="2 3">
    <name type="scientific">Lucilia cuprina</name>
    <name type="common">Green bottle fly</name>
    <name type="synonym">Australian sheep blowfly</name>
    <dbReference type="NCBI Taxonomy" id="7375"/>
    <lineage>
        <taxon>Eukaryota</taxon>
        <taxon>Metazoa</taxon>
        <taxon>Ecdysozoa</taxon>
        <taxon>Arthropoda</taxon>
        <taxon>Hexapoda</taxon>
        <taxon>Insecta</taxon>
        <taxon>Pterygota</taxon>
        <taxon>Neoptera</taxon>
        <taxon>Endopterygota</taxon>
        <taxon>Diptera</taxon>
        <taxon>Brachycera</taxon>
        <taxon>Muscomorpha</taxon>
        <taxon>Oestroidea</taxon>
        <taxon>Calliphoridae</taxon>
        <taxon>Luciliinae</taxon>
        <taxon>Lucilia</taxon>
    </lineage>
</organism>
<evidence type="ECO:0000256" key="1">
    <source>
        <dbReference type="SAM" id="SignalP"/>
    </source>
</evidence>
<accession>A0A0L0BV75</accession>
<dbReference type="Gene3D" id="3.15.10.30">
    <property type="entry name" value="Haemolymph juvenile hormone binding protein"/>
    <property type="match status" value="1"/>
</dbReference>
<name>A0A0L0BV75_LUCCU</name>